<comment type="caution">
    <text evidence="1">The sequence shown here is derived from an EMBL/GenBank/DDBJ whole genome shotgun (WGS) entry which is preliminary data.</text>
</comment>
<dbReference type="EMBL" id="JAOTLW010000013">
    <property type="protein sequence ID" value="MDI5832505.1"/>
    <property type="molecule type" value="Genomic_DNA"/>
</dbReference>
<dbReference type="Pfam" id="PF14072">
    <property type="entry name" value="DndB"/>
    <property type="match status" value="1"/>
</dbReference>
<name>A0ABT6UDF5_9GAMM</name>
<accession>A0ABT6UDF5</accession>
<dbReference type="NCBIfam" id="TIGR03187">
    <property type="entry name" value="DGQHR"/>
    <property type="match status" value="1"/>
</dbReference>
<dbReference type="RefSeq" id="WP_282679470.1">
    <property type="nucleotide sequence ID" value="NZ_JAOTLW010000013.1"/>
</dbReference>
<evidence type="ECO:0000313" key="2">
    <source>
        <dbReference type="Proteomes" id="UP001159075"/>
    </source>
</evidence>
<dbReference type="InterPro" id="IPR017642">
    <property type="entry name" value="DNA_S_mod_DndB"/>
</dbReference>
<organism evidence="1 2">
    <name type="scientific">Shewanella xiamenensis</name>
    <dbReference type="NCBI Taxonomy" id="332186"/>
    <lineage>
        <taxon>Bacteria</taxon>
        <taxon>Pseudomonadati</taxon>
        <taxon>Pseudomonadota</taxon>
        <taxon>Gammaproteobacteria</taxon>
        <taxon>Alteromonadales</taxon>
        <taxon>Shewanellaceae</taxon>
        <taxon>Shewanella</taxon>
    </lineage>
</organism>
<dbReference type="InterPro" id="IPR017601">
    <property type="entry name" value="DGQHR-contain_dom"/>
</dbReference>
<sequence>MTMQMTESDFTALSHLYEQMTGQTDLVIYAIGGKEGDRFTYVGKLSFEQLIQHYQVVPTNVELPTYLQLQRELVKNRSTGIRQYLLNNDDHIFPELISISKTIDAHKVEPVEANIFRITIPAASFRYLVDGQGRLVGIREAFAESAKFVNQTVDVKFVLSESVQRDAQLFSDVNSTPIAPNKSQCAAMDSRQVINTFAKRVIVEVEGLAALVEFNKASVTASSKSPALWTLNQLISFILILIGGTPKSCQTLLDDDEKQKTWIDFISKFFLMLNKNQHFANAFSRSISAQECRAVSIVGTSVCLKSLGLMAKVIAMNFIHNGASSWDSLAAAWANVDLGVDNDEFIGRCKNFRGGFEDRSFNHRALASYFLQNTDLYLPDDLEAVEEEVLINRAGIKKLQRQAKRKLEAEQGTDNLEVAE</sequence>
<gene>
    <name evidence="1" type="ORF">ODY93_13080</name>
</gene>
<protein>
    <submittedName>
        <fullName evidence="1">DGQHR domain-containing protein</fullName>
    </submittedName>
</protein>
<keyword evidence="2" id="KW-1185">Reference proteome</keyword>
<evidence type="ECO:0000313" key="1">
    <source>
        <dbReference type="EMBL" id="MDI5832505.1"/>
    </source>
</evidence>
<dbReference type="Proteomes" id="UP001159075">
    <property type="component" value="Unassembled WGS sequence"/>
</dbReference>
<proteinExistence type="predicted"/>
<reference evidence="1 2" key="1">
    <citation type="submission" date="2022-09" db="EMBL/GenBank/DDBJ databases">
        <title>The outer-membrane cytochrome OmcA is essential for infection of Shewanella oneidensis by a zebrafish-associated bacteriophage.</title>
        <authorList>
            <person name="Grenfell A.W."/>
            <person name="Intile P."/>
            <person name="Mcfarlane J."/>
            <person name="Leung D."/>
            <person name="Abdalla K."/>
            <person name="Wold M."/>
            <person name="Kees E."/>
            <person name="Gralnick J."/>
        </authorList>
    </citation>
    <scope>NUCLEOTIDE SEQUENCE [LARGE SCALE GENOMIC DNA]</scope>
    <source>
        <strain evidence="1 2">NF-5</strain>
    </source>
</reference>